<sequence>QIRLPSLICRIIVLQKYTVCFQEEARPEDCEFYLRVQKFIVLPIEKLRLESSDGNKEPSVVEKIKKLWLSLAESDSSSSEPSISELVDAIRQNHLEVLKESAEECLDLGVPKMMPATGKDKVPVTQWEEERKQEQGEDTFVVPANILVVPPEEGAVGCDSSRAETSKATPRESDNDRMGLAELSVISQPSSVASTALSESPEGSTDNPWDRLPPVCLTMSCSDEKTLPQGPPSKTKQDVAADSNTPDSLELCSQDSSEGRSPGEPVRTSSPVLGNYGSASLVETNITQAPSAVEAAGDDPSAAQGPQVSGSSKAIPTPPSAVTPILSSSRLQAPPEGMPH</sequence>
<feature type="compositionally biased region" description="Polar residues" evidence="1">
    <location>
        <begin position="304"/>
        <end position="314"/>
    </location>
</feature>
<feature type="compositionally biased region" description="Polar residues" evidence="1">
    <location>
        <begin position="242"/>
        <end position="256"/>
    </location>
</feature>
<dbReference type="GO" id="GO:0070187">
    <property type="term" value="C:shelterin complex"/>
    <property type="evidence" value="ECO:0007669"/>
    <property type="project" value="InterPro"/>
</dbReference>
<evidence type="ECO:0000256" key="1">
    <source>
        <dbReference type="SAM" id="MobiDB-lite"/>
    </source>
</evidence>
<dbReference type="Proteomes" id="UP000531168">
    <property type="component" value="Unassembled WGS sequence"/>
</dbReference>
<dbReference type="Gene3D" id="2.40.50.960">
    <property type="match status" value="1"/>
</dbReference>
<gene>
    <name evidence="2" type="primary">Acd</name>
    <name evidence="2" type="ORF">AMAGUI_R13263</name>
</gene>
<dbReference type="PANTHER" id="PTHR14487:SF3">
    <property type="entry name" value="ADRENOCORTICAL DYSPLASIA PROTEIN HOMOLOG"/>
    <property type="match status" value="1"/>
</dbReference>
<organism evidence="2 3">
    <name type="scientific">Amazona guildingii</name>
    <dbReference type="NCBI Taxonomy" id="175529"/>
    <lineage>
        <taxon>Eukaryota</taxon>
        <taxon>Metazoa</taxon>
        <taxon>Chordata</taxon>
        <taxon>Craniata</taxon>
        <taxon>Vertebrata</taxon>
        <taxon>Euteleostomi</taxon>
        <taxon>Archelosauria</taxon>
        <taxon>Archosauria</taxon>
        <taxon>Dinosauria</taxon>
        <taxon>Saurischia</taxon>
        <taxon>Theropoda</taxon>
        <taxon>Coelurosauria</taxon>
        <taxon>Aves</taxon>
        <taxon>Neognathae</taxon>
        <taxon>Neoaves</taxon>
        <taxon>Telluraves</taxon>
        <taxon>Australaves</taxon>
        <taxon>Psittaciformes</taxon>
        <taxon>Psittacidae</taxon>
        <taxon>Amazona</taxon>
    </lineage>
</organism>
<reference evidence="2 3" key="1">
    <citation type="submission" date="2019-09" db="EMBL/GenBank/DDBJ databases">
        <title>Bird 10,000 Genomes (B10K) Project - Family phase.</title>
        <authorList>
            <person name="Zhang G."/>
        </authorList>
    </citation>
    <scope>NUCLEOTIDE SEQUENCE [LARGE SCALE GENOMIC DNA]</scope>
    <source>
        <strain evidence="2">B10K-DU-001-46</strain>
        <tissue evidence="2">Muscle</tissue>
    </source>
</reference>
<dbReference type="AlphaFoldDB" id="A0A7L0MIR7"/>
<dbReference type="GO" id="GO:0042162">
    <property type="term" value="F:telomeric DNA binding"/>
    <property type="evidence" value="ECO:0007669"/>
    <property type="project" value="TreeGrafter"/>
</dbReference>
<feature type="region of interest" description="Disordered" evidence="1">
    <location>
        <begin position="152"/>
        <end position="340"/>
    </location>
</feature>
<dbReference type="PANTHER" id="PTHR14487">
    <property type="entry name" value="ADRENOCORTICAL DYSPLASIA PROTEIN ACD"/>
    <property type="match status" value="1"/>
</dbReference>
<dbReference type="EMBL" id="VXAR01010387">
    <property type="protein sequence ID" value="NXK80779.1"/>
    <property type="molecule type" value="Genomic_DNA"/>
</dbReference>
<dbReference type="GO" id="GO:0032211">
    <property type="term" value="P:negative regulation of telomere maintenance via telomerase"/>
    <property type="evidence" value="ECO:0007669"/>
    <property type="project" value="TreeGrafter"/>
</dbReference>
<comment type="caution">
    <text evidence="2">The sequence shown here is derived from an EMBL/GenBank/DDBJ whole genome shotgun (WGS) entry which is preliminary data.</text>
</comment>
<name>A0A7L0MIR7_9PSIT</name>
<feature type="compositionally biased region" description="Basic and acidic residues" evidence="1">
    <location>
        <begin position="161"/>
        <end position="179"/>
    </location>
</feature>
<feature type="compositionally biased region" description="Polar residues" evidence="1">
    <location>
        <begin position="267"/>
        <end position="290"/>
    </location>
</feature>
<dbReference type="GO" id="GO:0070198">
    <property type="term" value="P:protein localization to chromosome, telomeric region"/>
    <property type="evidence" value="ECO:0007669"/>
    <property type="project" value="TreeGrafter"/>
</dbReference>
<keyword evidence="3" id="KW-1185">Reference proteome</keyword>
<feature type="non-terminal residue" evidence="2">
    <location>
        <position position="1"/>
    </location>
</feature>
<evidence type="ECO:0000313" key="3">
    <source>
        <dbReference type="Proteomes" id="UP000531168"/>
    </source>
</evidence>
<proteinExistence type="predicted"/>
<accession>A0A7L0MIR7</accession>
<dbReference type="GO" id="GO:0016233">
    <property type="term" value="P:telomere capping"/>
    <property type="evidence" value="ECO:0007669"/>
    <property type="project" value="InterPro"/>
</dbReference>
<dbReference type="InterPro" id="IPR028631">
    <property type="entry name" value="ACD"/>
</dbReference>
<evidence type="ECO:0000313" key="2">
    <source>
        <dbReference type="EMBL" id="NXK80779.1"/>
    </source>
</evidence>
<protein>
    <submittedName>
        <fullName evidence="2">ACD protein</fullName>
    </submittedName>
</protein>
<feature type="non-terminal residue" evidence="2">
    <location>
        <position position="340"/>
    </location>
</feature>
<feature type="compositionally biased region" description="Polar residues" evidence="1">
    <location>
        <begin position="185"/>
        <end position="207"/>
    </location>
</feature>